<dbReference type="EMBL" id="LR798264">
    <property type="protein sequence ID" value="CAB5218502.1"/>
    <property type="molecule type" value="Genomic_DNA"/>
</dbReference>
<sequence length="92" mass="10670">MRQYAKYKEHYKLAQNSVLIIEMELNSKGWECYVWLASSIQGAMKTIVYTKHLQSDLSMNAAIKQMRSEVKDLFYALAQSVEAQFLEADEDV</sequence>
<organism evidence="1">
    <name type="scientific">uncultured Caudovirales phage</name>
    <dbReference type="NCBI Taxonomy" id="2100421"/>
    <lineage>
        <taxon>Viruses</taxon>
        <taxon>Duplodnaviria</taxon>
        <taxon>Heunggongvirae</taxon>
        <taxon>Uroviricota</taxon>
        <taxon>Caudoviricetes</taxon>
        <taxon>Peduoviridae</taxon>
        <taxon>Maltschvirus</taxon>
        <taxon>Maltschvirus maltsch</taxon>
    </lineage>
</organism>
<reference evidence="1" key="1">
    <citation type="submission" date="2020-04" db="EMBL/GenBank/DDBJ databases">
        <authorList>
            <person name="Chiriac C."/>
            <person name="Salcher M."/>
            <person name="Ghai R."/>
            <person name="Kavagutti S V."/>
        </authorList>
    </citation>
    <scope>NUCLEOTIDE SEQUENCE</scope>
</reference>
<dbReference type="EMBL" id="LR796224">
    <property type="protein sequence ID" value="CAB4128374.1"/>
    <property type="molecule type" value="Genomic_DNA"/>
</dbReference>
<gene>
    <name evidence="1" type="ORF">UFOVP107_27</name>
    <name evidence="2" type="ORF">UFOVP214_24</name>
</gene>
<evidence type="ECO:0000313" key="2">
    <source>
        <dbReference type="EMBL" id="CAB5218502.1"/>
    </source>
</evidence>
<evidence type="ECO:0000313" key="1">
    <source>
        <dbReference type="EMBL" id="CAB4128374.1"/>
    </source>
</evidence>
<protein>
    <submittedName>
        <fullName evidence="1">Uncharacterized protein</fullName>
    </submittedName>
</protein>
<proteinExistence type="predicted"/>
<name>A0A6J5L0Y9_9CAUD</name>
<accession>A0A6J5L0Y9</accession>